<dbReference type="Proteomes" id="UP001230649">
    <property type="component" value="Unassembled WGS sequence"/>
</dbReference>
<accession>A0ACC2WVN1</accession>
<organism evidence="1 2">
    <name type="scientific">Naganishia adeliensis</name>
    <dbReference type="NCBI Taxonomy" id="92952"/>
    <lineage>
        <taxon>Eukaryota</taxon>
        <taxon>Fungi</taxon>
        <taxon>Dikarya</taxon>
        <taxon>Basidiomycota</taxon>
        <taxon>Agaricomycotina</taxon>
        <taxon>Tremellomycetes</taxon>
        <taxon>Filobasidiales</taxon>
        <taxon>Filobasidiaceae</taxon>
        <taxon>Naganishia</taxon>
    </lineage>
</organism>
<evidence type="ECO:0000313" key="2">
    <source>
        <dbReference type="Proteomes" id="UP001230649"/>
    </source>
</evidence>
<proteinExistence type="predicted"/>
<sequence>MGQALVMSIAEKKIKSWINKHKAEVVCGGDRTIGTEDSKLAKRICYAEDAALPPSDLKLRDSALQRIHGAGVFRGLFPNPREWWECVRNWCRYRIAVRGNLLEDDTWVVHKFLLNERAKECIAKQWEVIEKAKKNPRIKAGHANTYFGCRAKKKAKKRGKKLANSPPKNRRDPEKGLGDPERVSRKPQKDSRDPEKWS</sequence>
<evidence type="ECO:0000313" key="1">
    <source>
        <dbReference type="EMBL" id="KAJ9115687.1"/>
    </source>
</evidence>
<name>A0ACC2WVN1_9TREE</name>
<gene>
    <name evidence="1" type="ORF">QFC20_001014</name>
</gene>
<protein>
    <submittedName>
        <fullName evidence="1">Uncharacterized protein</fullName>
    </submittedName>
</protein>
<keyword evidence="2" id="KW-1185">Reference proteome</keyword>
<comment type="caution">
    <text evidence="1">The sequence shown here is derived from an EMBL/GenBank/DDBJ whole genome shotgun (WGS) entry which is preliminary data.</text>
</comment>
<reference evidence="1" key="1">
    <citation type="submission" date="2023-04" db="EMBL/GenBank/DDBJ databases">
        <title>Draft Genome sequencing of Naganishia species isolated from polar environments using Oxford Nanopore Technology.</title>
        <authorList>
            <person name="Leo P."/>
            <person name="Venkateswaran K."/>
        </authorList>
    </citation>
    <scope>NUCLEOTIDE SEQUENCE</scope>
    <source>
        <strain evidence="1">MNA-CCFEE 5262</strain>
    </source>
</reference>
<dbReference type="EMBL" id="JASBWS010000005">
    <property type="protein sequence ID" value="KAJ9115687.1"/>
    <property type="molecule type" value="Genomic_DNA"/>
</dbReference>